<dbReference type="Gene3D" id="3.40.50.1820">
    <property type="entry name" value="alpha/beta hydrolase"/>
    <property type="match status" value="1"/>
</dbReference>
<comment type="function">
    <text evidence="5">Demethylates proteins that have been reversibly carboxymethylated.</text>
</comment>
<evidence type="ECO:0000259" key="6">
    <source>
        <dbReference type="Pfam" id="PF12697"/>
    </source>
</evidence>
<dbReference type="PANTHER" id="PTHR14189">
    <property type="entry name" value="PROTEIN PHOSPHATASE METHYLESTERASE-1 RELATED"/>
    <property type="match status" value="1"/>
</dbReference>
<accession>A0ABQ9XJ79</accession>
<evidence type="ECO:0000256" key="1">
    <source>
        <dbReference type="ARBA" id="ARBA00008645"/>
    </source>
</evidence>
<dbReference type="SUPFAM" id="SSF53474">
    <property type="entry name" value="alpha/beta-Hydrolases"/>
    <property type="match status" value="1"/>
</dbReference>
<dbReference type="PIRSF" id="PIRSF022950">
    <property type="entry name" value="PPase_methylesterase_euk"/>
    <property type="match status" value="1"/>
</dbReference>
<evidence type="ECO:0000256" key="2">
    <source>
        <dbReference type="ARBA" id="ARBA00022487"/>
    </source>
</evidence>
<dbReference type="EMBL" id="JARBJD010000108">
    <property type="protein sequence ID" value="KAK2952081.1"/>
    <property type="molecule type" value="Genomic_DNA"/>
</dbReference>
<organism evidence="7 8">
    <name type="scientific">Blattamonas nauphoetae</name>
    <dbReference type="NCBI Taxonomy" id="2049346"/>
    <lineage>
        <taxon>Eukaryota</taxon>
        <taxon>Metamonada</taxon>
        <taxon>Preaxostyla</taxon>
        <taxon>Oxymonadida</taxon>
        <taxon>Blattamonas</taxon>
    </lineage>
</organism>
<dbReference type="InterPro" id="IPR000073">
    <property type="entry name" value="AB_hydrolase_1"/>
</dbReference>
<evidence type="ECO:0000256" key="3">
    <source>
        <dbReference type="ARBA" id="ARBA00022801"/>
    </source>
</evidence>
<keyword evidence="2 5" id="KW-0719">Serine esterase</keyword>
<comment type="catalytic activity">
    <reaction evidence="4">
        <text>[phosphatase 2A protein]-C-terminal L-leucine methyl ester + H2O = [phosphatase 2A protein]-C-terminal L-leucine + methanol + H(+)</text>
        <dbReference type="Rhea" id="RHEA:48548"/>
        <dbReference type="Rhea" id="RHEA-COMP:12134"/>
        <dbReference type="Rhea" id="RHEA-COMP:12135"/>
        <dbReference type="ChEBI" id="CHEBI:15377"/>
        <dbReference type="ChEBI" id="CHEBI:15378"/>
        <dbReference type="ChEBI" id="CHEBI:17790"/>
        <dbReference type="ChEBI" id="CHEBI:90516"/>
        <dbReference type="ChEBI" id="CHEBI:90517"/>
        <dbReference type="EC" id="3.1.1.89"/>
    </reaction>
</comment>
<comment type="similarity">
    <text evidence="1 5">Belongs to the AB hydrolase superfamily.</text>
</comment>
<dbReference type="Pfam" id="PF12697">
    <property type="entry name" value="Abhydrolase_6"/>
    <property type="match status" value="1"/>
</dbReference>
<evidence type="ECO:0000256" key="5">
    <source>
        <dbReference type="PIRNR" id="PIRNR022950"/>
    </source>
</evidence>
<dbReference type="Proteomes" id="UP001281761">
    <property type="component" value="Unassembled WGS sequence"/>
</dbReference>
<sequence length="328" mass="35958">MSRPPIPPSTNDSDFLAQLRHEIDTHCPPSSAPQLPAVPQDCFEKEEDVTISTGTFHTYSSGQSGPLMVMIHGIGLSAMSFGQLALLLKGTARVFAPDLRGHGKSFTNDDENLDLNVITSDVAELVNTLFPKYPEGVILLGHSIGGSIVSKLAAENTITSVIKALFVIDIVEGTALESLSAMDSVLLRRPTHFNTLDDAVKWTGRNLIHGQLAASISAPSIFAPVDPSDPSAGYKWRMDAAKSKPFWRDWYKGLNKNFLSARCPRVLILASVDELDKEMNIANMQGKFQLCVIPNSGHHIHEERPRDVFNTIKAVLNKMSTVPQFRRS</sequence>
<dbReference type="GO" id="GO:0016787">
    <property type="term" value="F:hydrolase activity"/>
    <property type="evidence" value="ECO:0007669"/>
    <property type="project" value="UniProtKB-KW"/>
</dbReference>
<evidence type="ECO:0000313" key="8">
    <source>
        <dbReference type="Proteomes" id="UP001281761"/>
    </source>
</evidence>
<dbReference type="InterPro" id="IPR016812">
    <property type="entry name" value="PPase_methylesterase_euk"/>
</dbReference>
<proteinExistence type="inferred from homology"/>
<keyword evidence="3 5" id="KW-0378">Hydrolase</keyword>
<keyword evidence="8" id="KW-1185">Reference proteome</keyword>
<gene>
    <name evidence="7" type="ORF">BLNAU_12932</name>
</gene>
<dbReference type="EC" id="3.1.1.-" evidence="5"/>
<protein>
    <recommendedName>
        <fullName evidence="5">Protein phosphatase methylesterase 1</fullName>
        <shortName evidence="5">PME-1</shortName>
        <ecNumber evidence="5">3.1.1.-</ecNumber>
    </recommendedName>
</protein>
<evidence type="ECO:0000313" key="7">
    <source>
        <dbReference type="EMBL" id="KAK2952081.1"/>
    </source>
</evidence>
<dbReference type="InterPro" id="IPR029058">
    <property type="entry name" value="AB_hydrolase_fold"/>
</dbReference>
<dbReference type="PANTHER" id="PTHR14189:SF0">
    <property type="entry name" value="PROTEIN PHOSPHATASE METHYLESTERASE 1"/>
    <property type="match status" value="1"/>
</dbReference>
<name>A0ABQ9XJ79_9EUKA</name>
<feature type="domain" description="AB hydrolase-1" evidence="6">
    <location>
        <begin position="69"/>
        <end position="309"/>
    </location>
</feature>
<evidence type="ECO:0000256" key="4">
    <source>
        <dbReference type="ARBA" id="ARBA00049203"/>
    </source>
</evidence>
<comment type="caution">
    <text evidence="7">The sequence shown here is derived from an EMBL/GenBank/DDBJ whole genome shotgun (WGS) entry which is preliminary data.</text>
</comment>
<reference evidence="7 8" key="1">
    <citation type="journal article" date="2022" name="bioRxiv">
        <title>Genomics of Preaxostyla Flagellates Illuminates Evolutionary Transitions and the Path Towards Mitochondrial Loss.</title>
        <authorList>
            <person name="Novak L.V.F."/>
            <person name="Treitli S.C."/>
            <person name="Pyrih J."/>
            <person name="Halakuc P."/>
            <person name="Pipaliya S.V."/>
            <person name="Vacek V."/>
            <person name="Brzon O."/>
            <person name="Soukal P."/>
            <person name="Eme L."/>
            <person name="Dacks J.B."/>
            <person name="Karnkowska A."/>
            <person name="Elias M."/>
            <person name="Hampl V."/>
        </authorList>
    </citation>
    <scope>NUCLEOTIDE SEQUENCE [LARGE SCALE GENOMIC DNA]</scope>
    <source>
        <strain evidence="7">NAU3</strain>
        <tissue evidence="7">Gut</tissue>
    </source>
</reference>